<protein>
    <submittedName>
        <fullName evidence="13">FHA domain-containing protein</fullName>
    </submittedName>
</protein>
<dbReference type="Pfam" id="PF00005">
    <property type="entry name" value="ABC_tran"/>
    <property type="match status" value="1"/>
</dbReference>
<dbReference type="Proteomes" id="UP001500751">
    <property type="component" value="Unassembled WGS sequence"/>
</dbReference>
<feature type="transmembrane region" description="Helical" evidence="10">
    <location>
        <begin position="695"/>
        <end position="715"/>
    </location>
</feature>
<evidence type="ECO:0000256" key="6">
    <source>
        <dbReference type="ARBA" id="ARBA00022840"/>
    </source>
</evidence>
<dbReference type="Gene3D" id="3.40.50.300">
    <property type="entry name" value="P-loop containing nucleotide triphosphate hydrolases"/>
    <property type="match status" value="1"/>
</dbReference>
<accession>A0ABP5FGV5</accession>
<evidence type="ECO:0000313" key="13">
    <source>
        <dbReference type="EMBL" id="GAA2026210.1"/>
    </source>
</evidence>
<keyword evidence="3" id="KW-0597">Phosphoprotein</keyword>
<evidence type="ECO:0000256" key="8">
    <source>
        <dbReference type="ARBA" id="ARBA00023136"/>
    </source>
</evidence>
<feature type="compositionally biased region" description="Low complexity" evidence="9">
    <location>
        <begin position="229"/>
        <end position="238"/>
    </location>
</feature>
<keyword evidence="4 10" id="KW-0812">Transmembrane</keyword>
<feature type="domain" description="ABC transporter" evidence="12">
    <location>
        <begin position="339"/>
        <end position="578"/>
    </location>
</feature>
<comment type="caution">
    <text evidence="13">The sequence shown here is derived from an EMBL/GenBank/DDBJ whole genome shotgun (WGS) entry which is preliminary data.</text>
</comment>
<sequence>MSQQPEQTAPLTLQILPDGSERVFDGSRRVVIGRDSNQVDVIVSEPRASRVHATLYVSGGAWVLEDSSSQGTFVQNTRLTQPMTLPGPVVVRLGHPVDGQEVRLVPGARRPNLPPPGQPGHPGHVGQAGQAGQANQGAQHGQAGSAGPAGPAAPQQQHVAQAPTAPPQAGPQQPPPGFQQIPPPRPVAQPGQAGQPGQPGQPGYPQQPPGAHSWAQQPGAIPQQNPYVPQHLPAQQPQQPRLGEYTGVYQTAAHTSTKLRIGRDAGNDIVLHDLQVSRFHAELRLQPNGSGFEIVDLRSHNGTFVNGNRVGRAGVQEGAVISIGRHLLRLRNGQLEEFVDTGSVTFSAANLSVLAGTKVLLDDVSFALEGGDFLAVLGPTGAGKSTLMKALTGNRPADHGAVLYNGRDLYANYAELRNRVGYVPQDDILHPQLKVRDALRYAAQLRFPPDTAAAERDHRVEEVMAELGLSERADLAVEKLSGGQRKRTSVAIELLTRPSLLILDEPTSGLDPGYEKSVMDLLRRLADGGRTVITVTHSIQSLDRCDRILFLAPGGQTAFFGPPPETLQFFSRGTYAEVFQDLDRATPGYAKSAFAGSPADHQYVQAPLGAQLNKANGGGPAAAQQAATPAANPHWGHQLSTLFRRFSSVVWADKRNTLMLFMQAPILGLLMLAVLGSNDLSASDPVASKKAGSVLLALVLGATYLGASNSIREIVKERPILTRERAIGLSPSAYVLSKVILLGLLTVAQSAVLVFLGIVRQGGPEHGSVMSSGQFEVFIGVASSGLAAMAFGLLISAFVSNADKALTILPVVLFAEFLFTGSAFPVNKTPGLAQAAYLATAKWGYSATASTANNDVLSGSGCNGTAPEPFPTAKCDSTQAHDAATWYGDMAALSGLTVVFIAGAWLAIRPVGQPKRK</sequence>
<dbReference type="InterPro" id="IPR027417">
    <property type="entry name" value="P-loop_NTPase"/>
</dbReference>
<feature type="domain" description="FHA" evidence="11">
    <location>
        <begin position="30"/>
        <end position="79"/>
    </location>
</feature>
<evidence type="ECO:0000256" key="2">
    <source>
        <dbReference type="ARBA" id="ARBA00022448"/>
    </source>
</evidence>
<dbReference type="PROSITE" id="PS50006">
    <property type="entry name" value="FHA_DOMAIN"/>
    <property type="match status" value="2"/>
</dbReference>
<feature type="compositionally biased region" description="Low complexity" evidence="9">
    <location>
        <begin position="188"/>
        <end position="204"/>
    </location>
</feature>
<keyword evidence="14" id="KW-1185">Reference proteome</keyword>
<dbReference type="RefSeq" id="WP_344665784.1">
    <property type="nucleotide sequence ID" value="NZ_BAAAQN010000012.1"/>
</dbReference>
<dbReference type="EMBL" id="BAAAQN010000012">
    <property type="protein sequence ID" value="GAA2026210.1"/>
    <property type="molecule type" value="Genomic_DNA"/>
</dbReference>
<proteinExistence type="predicted"/>
<evidence type="ECO:0000256" key="1">
    <source>
        <dbReference type="ARBA" id="ARBA00004141"/>
    </source>
</evidence>
<dbReference type="CDD" id="cd00060">
    <property type="entry name" value="FHA"/>
    <property type="match status" value="1"/>
</dbReference>
<dbReference type="SMART" id="SM00240">
    <property type="entry name" value="FHA"/>
    <property type="match status" value="2"/>
</dbReference>
<name>A0ABP5FGV5_9ACTN</name>
<comment type="subcellular location">
    <subcellularLocation>
        <location evidence="1">Membrane</location>
        <topology evidence="1">Multi-pass membrane protein</topology>
    </subcellularLocation>
</comment>
<keyword evidence="5" id="KW-0547">Nucleotide-binding</keyword>
<evidence type="ECO:0000256" key="4">
    <source>
        <dbReference type="ARBA" id="ARBA00022692"/>
    </source>
</evidence>
<feature type="compositionally biased region" description="Pro residues" evidence="9">
    <location>
        <begin position="164"/>
        <end position="187"/>
    </location>
</feature>
<evidence type="ECO:0000313" key="14">
    <source>
        <dbReference type="Proteomes" id="UP001500751"/>
    </source>
</evidence>
<dbReference type="SUPFAM" id="SSF49879">
    <property type="entry name" value="SMAD/FHA domain"/>
    <property type="match status" value="2"/>
</dbReference>
<organism evidence="13 14">
    <name type="scientific">Catenulispora yoronensis</name>
    <dbReference type="NCBI Taxonomy" id="450799"/>
    <lineage>
        <taxon>Bacteria</taxon>
        <taxon>Bacillati</taxon>
        <taxon>Actinomycetota</taxon>
        <taxon>Actinomycetes</taxon>
        <taxon>Catenulisporales</taxon>
        <taxon>Catenulisporaceae</taxon>
        <taxon>Catenulispora</taxon>
    </lineage>
</organism>
<reference evidence="14" key="1">
    <citation type="journal article" date="2019" name="Int. J. Syst. Evol. Microbiol.">
        <title>The Global Catalogue of Microorganisms (GCM) 10K type strain sequencing project: providing services to taxonomists for standard genome sequencing and annotation.</title>
        <authorList>
            <consortium name="The Broad Institute Genomics Platform"/>
            <consortium name="The Broad Institute Genome Sequencing Center for Infectious Disease"/>
            <person name="Wu L."/>
            <person name="Ma J."/>
        </authorList>
    </citation>
    <scope>NUCLEOTIDE SEQUENCE [LARGE SCALE GENOMIC DNA]</scope>
    <source>
        <strain evidence="14">JCM 16014</strain>
    </source>
</reference>
<dbReference type="SMART" id="SM00382">
    <property type="entry name" value="AAA"/>
    <property type="match status" value="1"/>
</dbReference>
<dbReference type="InterPro" id="IPR050352">
    <property type="entry name" value="ABCG_transporters"/>
</dbReference>
<evidence type="ECO:0000256" key="5">
    <source>
        <dbReference type="ARBA" id="ARBA00022741"/>
    </source>
</evidence>
<feature type="compositionally biased region" description="Low complexity" evidence="9">
    <location>
        <begin position="121"/>
        <end position="163"/>
    </location>
</feature>
<dbReference type="PROSITE" id="PS50893">
    <property type="entry name" value="ABC_TRANSPORTER_2"/>
    <property type="match status" value="1"/>
</dbReference>
<evidence type="ECO:0000256" key="9">
    <source>
        <dbReference type="SAM" id="MobiDB-lite"/>
    </source>
</evidence>
<feature type="region of interest" description="Disordered" evidence="9">
    <location>
        <begin position="106"/>
        <end position="238"/>
    </location>
</feature>
<keyword evidence="8 10" id="KW-0472">Membrane</keyword>
<evidence type="ECO:0000256" key="3">
    <source>
        <dbReference type="ARBA" id="ARBA00022553"/>
    </source>
</evidence>
<dbReference type="PANTHER" id="PTHR48041">
    <property type="entry name" value="ABC TRANSPORTER G FAMILY MEMBER 28"/>
    <property type="match status" value="1"/>
</dbReference>
<gene>
    <name evidence="13" type="ORF">GCM10009839_25750</name>
</gene>
<evidence type="ECO:0000259" key="11">
    <source>
        <dbReference type="PROSITE" id="PS50006"/>
    </source>
</evidence>
<evidence type="ECO:0000256" key="10">
    <source>
        <dbReference type="SAM" id="Phobius"/>
    </source>
</evidence>
<feature type="transmembrane region" description="Helical" evidence="10">
    <location>
        <begin position="778"/>
        <end position="799"/>
    </location>
</feature>
<dbReference type="Gene3D" id="2.60.200.20">
    <property type="match status" value="2"/>
</dbReference>
<keyword evidence="7 10" id="KW-1133">Transmembrane helix</keyword>
<feature type="transmembrane region" description="Helical" evidence="10">
    <location>
        <begin position="890"/>
        <end position="908"/>
    </location>
</feature>
<dbReference type="InterPro" id="IPR008984">
    <property type="entry name" value="SMAD_FHA_dom_sf"/>
</dbReference>
<dbReference type="InterPro" id="IPR000253">
    <property type="entry name" value="FHA_dom"/>
</dbReference>
<dbReference type="InterPro" id="IPR003439">
    <property type="entry name" value="ABC_transporter-like_ATP-bd"/>
</dbReference>
<dbReference type="InterPro" id="IPR013525">
    <property type="entry name" value="ABC2_TM"/>
</dbReference>
<dbReference type="InterPro" id="IPR003593">
    <property type="entry name" value="AAA+_ATPase"/>
</dbReference>
<feature type="transmembrane region" description="Helical" evidence="10">
    <location>
        <begin position="806"/>
        <end position="824"/>
    </location>
</feature>
<feature type="transmembrane region" description="Helical" evidence="10">
    <location>
        <begin position="735"/>
        <end position="758"/>
    </location>
</feature>
<keyword evidence="6" id="KW-0067">ATP-binding</keyword>
<evidence type="ECO:0000256" key="7">
    <source>
        <dbReference type="ARBA" id="ARBA00022989"/>
    </source>
</evidence>
<dbReference type="Pfam" id="PF01061">
    <property type="entry name" value="ABC2_membrane"/>
    <property type="match status" value="1"/>
</dbReference>
<evidence type="ECO:0000259" key="12">
    <source>
        <dbReference type="PROSITE" id="PS50893"/>
    </source>
</evidence>
<dbReference type="PANTHER" id="PTHR48041:SF139">
    <property type="entry name" value="PROTEIN SCARLET"/>
    <property type="match status" value="1"/>
</dbReference>
<dbReference type="Pfam" id="PF00498">
    <property type="entry name" value="FHA"/>
    <property type="match status" value="2"/>
</dbReference>
<feature type="domain" description="FHA" evidence="11">
    <location>
        <begin position="259"/>
        <end position="310"/>
    </location>
</feature>
<dbReference type="SUPFAM" id="SSF52540">
    <property type="entry name" value="P-loop containing nucleoside triphosphate hydrolases"/>
    <property type="match status" value="1"/>
</dbReference>
<keyword evidence="2" id="KW-0813">Transport</keyword>